<gene>
    <name evidence="2" type="ORF">ACFO0K_11540</name>
</gene>
<dbReference type="PANTHER" id="PTHR36974:SF1">
    <property type="entry name" value="DOXX FAMILY MEMBRANE PROTEIN"/>
    <property type="match status" value="1"/>
</dbReference>
<name>A0ABV8Y0F0_9MICC</name>
<sequence length="129" mass="13813">MARTDLKRDESTGRAGAMAAALAGMGVLHFAQPRGFDGLVPRALPGSARAWTYGSGVAELAVAGLLAVPATRRMGGRAAQVLFLAVWPGNFYHAWRARNASPRIRAITLARLPLQIPMIRAAGRIARRR</sequence>
<dbReference type="RefSeq" id="WP_378108369.1">
    <property type="nucleotide sequence ID" value="NZ_BAAALH010000001.1"/>
</dbReference>
<comment type="caution">
    <text evidence="2">The sequence shown here is derived from an EMBL/GenBank/DDBJ whole genome shotgun (WGS) entry which is preliminary data.</text>
</comment>
<evidence type="ECO:0000313" key="2">
    <source>
        <dbReference type="EMBL" id="MFC4430312.1"/>
    </source>
</evidence>
<evidence type="ECO:0000256" key="1">
    <source>
        <dbReference type="SAM" id="Phobius"/>
    </source>
</evidence>
<reference evidence="3" key="1">
    <citation type="journal article" date="2019" name="Int. J. Syst. Evol. Microbiol.">
        <title>The Global Catalogue of Microorganisms (GCM) 10K type strain sequencing project: providing services to taxonomists for standard genome sequencing and annotation.</title>
        <authorList>
            <consortium name="The Broad Institute Genomics Platform"/>
            <consortium name="The Broad Institute Genome Sequencing Center for Infectious Disease"/>
            <person name="Wu L."/>
            <person name="Ma J."/>
        </authorList>
    </citation>
    <scope>NUCLEOTIDE SEQUENCE [LARGE SCALE GENOMIC DNA]</scope>
    <source>
        <strain evidence="3">CGMCC 1.12125</strain>
    </source>
</reference>
<proteinExistence type="predicted"/>
<evidence type="ECO:0000313" key="3">
    <source>
        <dbReference type="Proteomes" id="UP001595965"/>
    </source>
</evidence>
<keyword evidence="1" id="KW-1133">Transmembrane helix</keyword>
<dbReference type="PANTHER" id="PTHR36974">
    <property type="entry name" value="MEMBRANE PROTEIN-RELATED"/>
    <property type="match status" value="1"/>
</dbReference>
<dbReference type="Proteomes" id="UP001595965">
    <property type="component" value="Unassembled WGS sequence"/>
</dbReference>
<protein>
    <recommendedName>
        <fullName evidence="4">DoxX family protein</fullName>
    </recommendedName>
</protein>
<feature type="transmembrane region" description="Helical" evidence="1">
    <location>
        <begin position="12"/>
        <end position="30"/>
    </location>
</feature>
<accession>A0ABV8Y0F0</accession>
<organism evidence="2 3">
    <name type="scientific">Citricoccus alkalitolerans</name>
    <dbReference type="NCBI Taxonomy" id="246603"/>
    <lineage>
        <taxon>Bacteria</taxon>
        <taxon>Bacillati</taxon>
        <taxon>Actinomycetota</taxon>
        <taxon>Actinomycetes</taxon>
        <taxon>Micrococcales</taxon>
        <taxon>Micrococcaceae</taxon>
        <taxon>Citricoccus</taxon>
    </lineage>
</organism>
<keyword evidence="1" id="KW-0472">Membrane</keyword>
<evidence type="ECO:0008006" key="4">
    <source>
        <dbReference type="Google" id="ProtNLM"/>
    </source>
</evidence>
<dbReference type="EMBL" id="JBHSEN010000002">
    <property type="protein sequence ID" value="MFC4430312.1"/>
    <property type="molecule type" value="Genomic_DNA"/>
</dbReference>
<keyword evidence="3" id="KW-1185">Reference proteome</keyword>
<feature type="transmembrane region" description="Helical" evidence="1">
    <location>
        <begin position="50"/>
        <end position="68"/>
    </location>
</feature>
<keyword evidence="1" id="KW-0812">Transmembrane</keyword>